<keyword evidence="7" id="KW-0547">Nucleotide-binding</keyword>
<dbReference type="InterPro" id="IPR003661">
    <property type="entry name" value="HisK_dim/P_dom"/>
</dbReference>
<accession>A1S5U9</accession>
<dbReference type="GO" id="GO:0000155">
    <property type="term" value="F:phosphorelay sensor kinase activity"/>
    <property type="evidence" value="ECO:0007669"/>
    <property type="project" value="InterPro"/>
</dbReference>
<comment type="catalytic activity">
    <reaction evidence="1">
        <text>ATP + protein L-histidine = ADP + protein N-phospho-L-histidine.</text>
        <dbReference type="EC" id="2.7.13.3"/>
    </reaction>
</comment>
<organism evidence="14 15">
    <name type="scientific">Shewanella amazonensis (strain ATCC BAA-1098 / SB2B)</name>
    <dbReference type="NCBI Taxonomy" id="326297"/>
    <lineage>
        <taxon>Bacteria</taxon>
        <taxon>Pseudomonadati</taxon>
        <taxon>Pseudomonadota</taxon>
        <taxon>Gammaproteobacteria</taxon>
        <taxon>Alteromonadales</taxon>
        <taxon>Shewanellaceae</taxon>
        <taxon>Shewanella</taxon>
    </lineage>
</organism>
<dbReference type="SUPFAM" id="SSF47384">
    <property type="entry name" value="Homodimeric domain of signal transducing histidine kinase"/>
    <property type="match status" value="1"/>
</dbReference>
<dbReference type="RefSeq" id="WP_011759663.1">
    <property type="nucleotide sequence ID" value="NC_008700.1"/>
</dbReference>
<evidence type="ECO:0000256" key="10">
    <source>
        <dbReference type="SAM" id="Coils"/>
    </source>
</evidence>
<evidence type="ECO:0000256" key="7">
    <source>
        <dbReference type="ARBA" id="ARBA00022741"/>
    </source>
</evidence>
<dbReference type="Gene3D" id="1.10.287.130">
    <property type="match status" value="1"/>
</dbReference>
<dbReference type="PANTHER" id="PTHR44936:SF10">
    <property type="entry name" value="SENSOR PROTEIN RSTB"/>
    <property type="match status" value="1"/>
</dbReference>
<dbReference type="PROSITE" id="PS50109">
    <property type="entry name" value="HIS_KIN"/>
    <property type="match status" value="1"/>
</dbReference>
<dbReference type="InterPro" id="IPR004358">
    <property type="entry name" value="Sig_transdc_His_kin-like_C"/>
</dbReference>
<evidence type="ECO:0000256" key="2">
    <source>
        <dbReference type="ARBA" id="ARBA00004651"/>
    </source>
</evidence>
<dbReference type="eggNOG" id="COG4191">
    <property type="taxonomic scope" value="Bacteria"/>
</dbReference>
<evidence type="ECO:0000256" key="11">
    <source>
        <dbReference type="SAM" id="Phobius"/>
    </source>
</evidence>
<dbReference type="CDD" id="cd06225">
    <property type="entry name" value="HAMP"/>
    <property type="match status" value="1"/>
</dbReference>
<keyword evidence="4" id="KW-1003">Cell membrane</keyword>
<dbReference type="Gene3D" id="3.30.565.10">
    <property type="entry name" value="Histidine kinase-like ATPase, C-terminal domain"/>
    <property type="match status" value="1"/>
</dbReference>
<keyword evidence="8" id="KW-0418">Kinase</keyword>
<feature type="domain" description="HAMP" evidence="13">
    <location>
        <begin position="229"/>
        <end position="281"/>
    </location>
</feature>
<dbReference type="InterPro" id="IPR005467">
    <property type="entry name" value="His_kinase_dom"/>
</dbReference>
<comment type="subcellular location">
    <subcellularLocation>
        <location evidence="2">Cell membrane</location>
        <topology evidence="2">Multi-pass membrane protein</topology>
    </subcellularLocation>
</comment>
<dbReference type="InterPro" id="IPR003594">
    <property type="entry name" value="HATPase_dom"/>
</dbReference>
<evidence type="ECO:0000256" key="3">
    <source>
        <dbReference type="ARBA" id="ARBA00012438"/>
    </source>
</evidence>
<evidence type="ECO:0000256" key="6">
    <source>
        <dbReference type="ARBA" id="ARBA00022679"/>
    </source>
</evidence>
<proteinExistence type="predicted"/>
<evidence type="ECO:0000259" key="13">
    <source>
        <dbReference type="PROSITE" id="PS50885"/>
    </source>
</evidence>
<dbReference type="GO" id="GO:0005524">
    <property type="term" value="F:ATP binding"/>
    <property type="evidence" value="ECO:0007669"/>
    <property type="project" value="UniProtKB-KW"/>
</dbReference>
<keyword evidence="11" id="KW-1133">Transmembrane helix</keyword>
<dbReference type="Pfam" id="PF00672">
    <property type="entry name" value="HAMP"/>
    <property type="match status" value="1"/>
</dbReference>
<name>A1S5U9_SHEAM</name>
<keyword evidence="11" id="KW-0812">Transmembrane</keyword>
<keyword evidence="5" id="KW-0597">Phosphoprotein</keyword>
<keyword evidence="6" id="KW-0808">Transferase</keyword>
<dbReference type="Gene3D" id="6.10.340.10">
    <property type="match status" value="1"/>
</dbReference>
<evidence type="ECO:0000256" key="5">
    <source>
        <dbReference type="ARBA" id="ARBA00022553"/>
    </source>
</evidence>
<feature type="coiled-coil region" evidence="10">
    <location>
        <begin position="96"/>
        <end position="158"/>
    </location>
</feature>
<evidence type="ECO:0000313" key="15">
    <source>
        <dbReference type="Proteomes" id="UP000009175"/>
    </source>
</evidence>
<dbReference type="SUPFAM" id="SSF158472">
    <property type="entry name" value="HAMP domain-like"/>
    <property type="match status" value="1"/>
</dbReference>
<feature type="transmembrane region" description="Helical" evidence="11">
    <location>
        <begin position="208"/>
        <end position="227"/>
    </location>
</feature>
<dbReference type="Pfam" id="PF02518">
    <property type="entry name" value="HATPase_c"/>
    <property type="match status" value="1"/>
</dbReference>
<dbReference type="STRING" id="326297.Sama_1548"/>
<dbReference type="PROSITE" id="PS50885">
    <property type="entry name" value="HAMP"/>
    <property type="match status" value="1"/>
</dbReference>
<dbReference type="SMART" id="SM00304">
    <property type="entry name" value="HAMP"/>
    <property type="match status" value="1"/>
</dbReference>
<dbReference type="InterPro" id="IPR036097">
    <property type="entry name" value="HisK_dim/P_sf"/>
</dbReference>
<evidence type="ECO:0000256" key="9">
    <source>
        <dbReference type="ARBA" id="ARBA00022840"/>
    </source>
</evidence>
<dbReference type="AlphaFoldDB" id="A1S5U9"/>
<keyword evidence="9 14" id="KW-0067">ATP-binding</keyword>
<dbReference type="EMBL" id="CP000507">
    <property type="protein sequence ID" value="ABL99755.1"/>
    <property type="molecule type" value="Genomic_DNA"/>
</dbReference>
<dbReference type="InterPro" id="IPR050980">
    <property type="entry name" value="2C_sensor_his_kinase"/>
</dbReference>
<dbReference type="EC" id="2.7.13.3" evidence="3"/>
<reference evidence="14 15" key="1">
    <citation type="submission" date="2006-12" db="EMBL/GenBank/DDBJ databases">
        <title>Complete sequence of Shewanella amazonensis SB2B.</title>
        <authorList>
            <consortium name="US DOE Joint Genome Institute"/>
            <person name="Copeland A."/>
            <person name="Lucas S."/>
            <person name="Lapidus A."/>
            <person name="Barry K."/>
            <person name="Detter J.C."/>
            <person name="Glavina del Rio T."/>
            <person name="Hammon N."/>
            <person name="Israni S."/>
            <person name="Dalin E."/>
            <person name="Tice H."/>
            <person name="Pitluck S."/>
            <person name="Munk A.C."/>
            <person name="Brettin T."/>
            <person name="Bruce D."/>
            <person name="Han C."/>
            <person name="Tapia R."/>
            <person name="Gilna P."/>
            <person name="Schmutz J."/>
            <person name="Larimer F."/>
            <person name="Land M."/>
            <person name="Hauser L."/>
            <person name="Kyrpides N."/>
            <person name="Mikhailova N."/>
            <person name="Fredrickson J."/>
            <person name="Richardson P."/>
        </authorList>
    </citation>
    <scope>NUCLEOTIDE SEQUENCE [LARGE SCALE GENOMIC DNA]</scope>
    <source>
        <strain evidence="15">ATCC BAA-1098 / SB2B</strain>
    </source>
</reference>
<dbReference type="InterPro" id="IPR003660">
    <property type="entry name" value="HAMP_dom"/>
</dbReference>
<sequence length="509" mass="56771">MSIRHYLFLLFGGLILLLGLSQLLIGEALKRQLESDLSEDSVALSRQLVDIVVEDLDENLRFVTKAPEVAAIPEEAELALTIEDIRRHVPSEAQLIEMHQHELERAMAEVEAMMAEQEKNEVAEQHRQQILASLSRELEKLARTRESLAKEYQQALHKSLSTIEIRPAVQNSGKVTIIRQLDGGRVERKNIEFNQSNVSEALTRFREWMFALILTSSFFGLVFVYWLSRRVSGPLSELAAGHRKLGEGQLGYRVTPRGVDEIKTMLEGFNAMSEKLAQLSAREQQMASQQHLVELGEITRGIAHSLRNPLHTLGLLAENQSHTDDAAARAVQLGQIQQKIAMMDKHIQSLLTLSSNEVDRSRPIPVNAVVQDILLELSVAGLKPQLHLTGFDLEHWLPGMESEIRSILHAVIINAVEAQADSDTPWLGIDMKAAQGELLVTVTDKGVGMDERLIERLGQPHVTTKPEGTGMGLYIASRLLASHYGGSLHFVRLDEGGSRVVVHFKQQEA</sequence>
<dbReference type="SUPFAM" id="SSF55874">
    <property type="entry name" value="ATPase domain of HSP90 chaperone/DNA topoisomerase II/histidine kinase"/>
    <property type="match status" value="1"/>
</dbReference>
<keyword evidence="11" id="KW-0472">Membrane</keyword>
<dbReference type="Proteomes" id="UP000009175">
    <property type="component" value="Chromosome"/>
</dbReference>
<evidence type="ECO:0000256" key="1">
    <source>
        <dbReference type="ARBA" id="ARBA00000085"/>
    </source>
</evidence>
<evidence type="ECO:0000313" key="14">
    <source>
        <dbReference type="EMBL" id="ABL99755.1"/>
    </source>
</evidence>
<dbReference type="OrthoDB" id="1931120at2"/>
<dbReference type="SMART" id="SM00387">
    <property type="entry name" value="HATPase_c"/>
    <property type="match status" value="1"/>
</dbReference>
<keyword evidence="10" id="KW-0175">Coiled coil</keyword>
<protein>
    <recommendedName>
        <fullName evidence="3">histidine kinase</fullName>
        <ecNumber evidence="3">2.7.13.3</ecNumber>
    </recommendedName>
</protein>
<evidence type="ECO:0000256" key="4">
    <source>
        <dbReference type="ARBA" id="ARBA00022475"/>
    </source>
</evidence>
<dbReference type="InterPro" id="IPR036890">
    <property type="entry name" value="HATPase_C_sf"/>
</dbReference>
<keyword evidence="15" id="KW-1185">Reference proteome</keyword>
<dbReference type="PRINTS" id="PR00344">
    <property type="entry name" value="BCTRLSENSOR"/>
</dbReference>
<dbReference type="GO" id="GO:0005886">
    <property type="term" value="C:plasma membrane"/>
    <property type="evidence" value="ECO:0007669"/>
    <property type="project" value="UniProtKB-SubCell"/>
</dbReference>
<feature type="domain" description="Histidine kinase" evidence="12">
    <location>
        <begin position="301"/>
        <end position="508"/>
    </location>
</feature>
<evidence type="ECO:0000256" key="8">
    <source>
        <dbReference type="ARBA" id="ARBA00022777"/>
    </source>
</evidence>
<dbReference type="CDD" id="cd00082">
    <property type="entry name" value="HisKA"/>
    <property type="match status" value="1"/>
</dbReference>
<dbReference type="KEGG" id="saz:Sama_1548"/>
<gene>
    <name evidence="14" type="ordered locus">Sama_1548</name>
</gene>
<evidence type="ECO:0000259" key="12">
    <source>
        <dbReference type="PROSITE" id="PS50109"/>
    </source>
</evidence>
<dbReference type="PANTHER" id="PTHR44936">
    <property type="entry name" value="SENSOR PROTEIN CREC"/>
    <property type="match status" value="1"/>
</dbReference>
<dbReference type="HOGENOM" id="CLU_039400_0_0_6"/>